<feature type="non-terminal residue" evidence="1">
    <location>
        <position position="145"/>
    </location>
</feature>
<dbReference type="AlphaFoldDB" id="X0T6Z7"/>
<proteinExistence type="predicted"/>
<sequence>MRWRPAASVYVTEMRSSGAFVPQIRYVTYRGPVGGADVVAGGAAAGVLGGGGGGGCSDVGGGWVTVTVDGGGGGGGGGGGASVVVGGGGGVVVVNSSWNGGADVVLVEGVATFSELVLRVTRMATDATSEIAAMIATTPTTHGHR</sequence>
<comment type="caution">
    <text evidence="1">The sequence shown here is derived from an EMBL/GenBank/DDBJ whole genome shotgun (WGS) entry which is preliminary data.</text>
</comment>
<dbReference type="EMBL" id="BARS01010032">
    <property type="protein sequence ID" value="GAF88954.1"/>
    <property type="molecule type" value="Genomic_DNA"/>
</dbReference>
<gene>
    <name evidence="1" type="ORF">S01H1_18718</name>
</gene>
<accession>X0T6Z7</accession>
<organism evidence="1">
    <name type="scientific">marine sediment metagenome</name>
    <dbReference type="NCBI Taxonomy" id="412755"/>
    <lineage>
        <taxon>unclassified sequences</taxon>
        <taxon>metagenomes</taxon>
        <taxon>ecological metagenomes</taxon>
    </lineage>
</organism>
<protein>
    <submittedName>
        <fullName evidence="1">Uncharacterized protein</fullName>
    </submittedName>
</protein>
<name>X0T6Z7_9ZZZZ</name>
<reference evidence="1" key="1">
    <citation type="journal article" date="2014" name="Front. Microbiol.">
        <title>High frequency of phylogenetically diverse reductive dehalogenase-homologous genes in deep subseafloor sedimentary metagenomes.</title>
        <authorList>
            <person name="Kawai M."/>
            <person name="Futagami T."/>
            <person name="Toyoda A."/>
            <person name="Takaki Y."/>
            <person name="Nishi S."/>
            <person name="Hori S."/>
            <person name="Arai W."/>
            <person name="Tsubouchi T."/>
            <person name="Morono Y."/>
            <person name="Uchiyama I."/>
            <person name="Ito T."/>
            <person name="Fujiyama A."/>
            <person name="Inagaki F."/>
            <person name="Takami H."/>
        </authorList>
    </citation>
    <scope>NUCLEOTIDE SEQUENCE</scope>
    <source>
        <strain evidence="1">Expedition CK06-06</strain>
    </source>
</reference>
<evidence type="ECO:0000313" key="1">
    <source>
        <dbReference type="EMBL" id="GAF88954.1"/>
    </source>
</evidence>